<reference evidence="4" key="1">
    <citation type="submission" date="2022-07" db="EMBL/GenBank/DDBJ databases">
        <title>Genome Sequence of Leucocoprinus birnbaumii.</title>
        <authorList>
            <person name="Buettner E."/>
        </authorList>
    </citation>
    <scope>NUCLEOTIDE SEQUENCE</scope>
    <source>
        <strain evidence="4">VT141</strain>
    </source>
</reference>
<comment type="catalytic activity">
    <reaction evidence="1">
        <text>ATP + H2O = ADP + phosphate + H(+)</text>
        <dbReference type="Rhea" id="RHEA:13065"/>
        <dbReference type="ChEBI" id="CHEBI:15377"/>
        <dbReference type="ChEBI" id="CHEBI:15378"/>
        <dbReference type="ChEBI" id="CHEBI:30616"/>
        <dbReference type="ChEBI" id="CHEBI:43474"/>
        <dbReference type="ChEBI" id="CHEBI:456216"/>
        <dbReference type="EC" id="5.6.2.3"/>
    </reaction>
</comment>
<comment type="similarity">
    <text evidence="1">Belongs to the helicase family.</text>
</comment>
<keyword evidence="1" id="KW-0378">Hydrolase</keyword>
<keyword evidence="1" id="KW-0234">DNA repair</keyword>
<evidence type="ECO:0000256" key="1">
    <source>
        <dbReference type="RuleBase" id="RU363044"/>
    </source>
</evidence>
<dbReference type="InterPro" id="IPR027417">
    <property type="entry name" value="P-loop_NTPase"/>
</dbReference>
<dbReference type="GO" id="GO:0005524">
    <property type="term" value="F:ATP binding"/>
    <property type="evidence" value="ECO:0007669"/>
    <property type="project" value="UniProtKB-KW"/>
</dbReference>
<feature type="region of interest" description="Disordered" evidence="2">
    <location>
        <begin position="27"/>
        <end position="63"/>
    </location>
</feature>
<feature type="domain" description="DNA helicase Pif1-like DEAD-box helicase" evidence="3">
    <location>
        <begin position="93"/>
        <end position="279"/>
    </location>
</feature>
<protein>
    <recommendedName>
        <fullName evidence="1">ATP-dependent DNA helicase</fullName>
        <ecNumber evidence="1">5.6.2.3</ecNumber>
    </recommendedName>
</protein>
<dbReference type="Proteomes" id="UP001213000">
    <property type="component" value="Unassembled WGS sequence"/>
</dbReference>
<dbReference type="GO" id="GO:0016787">
    <property type="term" value="F:hydrolase activity"/>
    <property type="evidence" value="ECO:0007669"/>
    <property type="project" value="UniProtKB-KW"/>
</dbReference>
<dbReference type="InterPro" id="IPR010285">
    <property type="entry name" value="DNA_helicase_pif1-like_DEAD"/>
</dbReference>
<dbReference type="PANTHER" id="PTHR47642">
    <property type="entry name" value="ATP-DEPENDENT DNA HELICASE"/>
    <property type="match status" value="1"/>
</dbReference>
<name>A0AAD5YXE1_9AGAR</name>
<proteinExistence type="inferred from homology"/>
<feature type="compositionally biased region" description="Low complexity" evidence="2">
    <location>
        <begin position="41"/>
        <end position="54"/>
    </location>
</feature>
<evidence type="ECO:0000313" key="4">
    <source>
        <dbReference type="EMBL" id="KAJ3573731.1"/>
    </source>
</evidence>
<dbReference type="GO" id="GO:0006310">
    <property type="term" value="P:DNA recombination"/>
    <property type="evidence" value="ECO:0007669"/>
    <property type="project" value="UniProtKB-KW"/>
</dbReference>
<accession>A0AAD5YXE1</accession>
<dbReference type="SUPFAM" id="SSF52540">
    <property type="entry name" value="P-loop containing nucleoside triphosphate hydrolases"/>
    <property type="match status" value="2"/>
</dbReference>
<keyword evidence="1" id="KW-0233">DNA recombination</keyword>
<dbReference type="Gene3D" id="3.40.50.300">
    <property type="entry name" value="P-loop containing nucleotide triphosphate hydrolases"/>
    <property type="match status" value="2"/>
</dbReference>
<dbReference type="GO" id="GO:0000723">
    <property type="term" value="P:telomere maintenance"/>
    <property type="evidence" value="ECO:0007669"/>
    <property type="project" value="InterPro"/>
</dbReference>
<comment type="cofactor">
    <cofactor evidence="1">
        <name>Mg(2+)</name>
        <dbReference type="ChEBI" id="CHEBI:18420"/>
    </cofactor>
</comment>
<dbReference type="GO" id="GO:0043139">
    <property type="term" value="F:5'-3' DNA helicase activity"/>
    <property type="evidence" value="ECO:0007669"/>
    <property type="project" value="UniProtKB-EC"/>
</dbReference>
<dbReference type="GO" id="GO:0006281">
    <property type="term" value="P:DNA repair"/>
    <property type="evidence" value="ECO:0007669"/>
    <property type="project" value="UniProtKB-KW"/>
</dbReference>
<dbReference type="EC" id="5.6.2.3" evidence="1"/>
<organism evidence="4 5">
    <name type="scientific">Leucocoprinus birnbaumii</name>
    <dbReference type="NCBI Taxonomy" id="56174"/>
    <lineage>
        <taxon>Eukaryota</taxon>
        <taxon>Fungi</taxon>
        <taxon>Dikarya</taxon>
        <taxon>Basidiomycota</taxon>
        <taxon>Agaricomycotina</taxon>
        <taxon>Agaricomycetes</taxon>
        <taxon>Agaricomycetidae</taxon>
        <taxon>Agaricales</taxon>
        <taxon>Agaricineae</taxon>
        <taxon>Agaricaceae</taxon>
        <taxon>Leucocoprinus</taxon>
    </lineage>
</organism>
<evidence type="ECO:0000313" key="5">
    <source>
        <dbReference type="Proteomes" id="UP001213000"/>
    </source>
</evidence>
<dbReference type="InterPro" id="IPR051055">
    <property type="entry name" value="PIF1_helicase"/>
</dbReference>
<dbReference type="Pfam" id="PF05970">
    <property type="entry name" value="PIF1"/>
    <property type="match status" value="1"/>
</dbReference>
<dbReference type="CDD" id="cd18809">
    <property type="entry name" value="SF1_C_RecD"/>
    <property type="match status" value="1"/>
</dbReference>
<evidence type="ECO:0000259" key="3">
    <source>
        <dbReference type="Pfam" id="PF05970"/>
    </source>
</evidence>
<sequence length="585" mass="66048">MARTLKSITRENIELLFSDLPTAVDEPELTPVYPTPPNTDPSSSAPTVTSTTVPLKTPSTRESLDELKHDQRLVHDIVEQQLLRRLNGIPTRQMLMLCLGEGGTGKSRVIQEITKTYEEHGAANRLSRTATSGVAATLIDGETLHSWLKVGIKGETGNEWMAAADKKKHQIRVKKIANRYLLIIDECSMLTLRMLMSVSQLADYIRSKVREGEESIGIPFGRLDVMLFGDFHQFPPIRVSGVGLYEQPRIERDILGRNVYHQFQDVITLREQMRVRDPEWLDMLQHLRRGACTARHLELIHSITLTKPQCQIPDFKTHPWDKVVLITSRCQVRDIWNIEALAQHCRTRGVRHFVASAEDTVGKKPPSIQDRVDIAKYEPKKLALSARVHLAEGMRVIVGVNIATEADIANGTRGTIVEIRLDPREPPLVENEQGRTILSYPPALILFRPDKTPRFQFGHGIPDGLVPITPTEKHFSAKVPDSHSIRVCRRQLALQPAYAFTDYKSQGQTLDSCIVDLAHPPDRGSHITPFAAYVALSRAQCRDDIRILRDFDEKIFTTLPSIALEAEDKRLAALERKTRAKYAHF</sequence>
<keyword evidence="1" id="KW-0227">DNA damage</keyword>
<comment type="caution">
    <text evidence="4">The sequence shown here is derived from an EMBL/GenBank/DDBJ whole genome shotgun (WGS) entry which is preliminary data.</text>
</comment>
<evidence type="ECO:0000256" key="2">
    <source>
        <dbReference type="SAM" id="MobiDB-lite"/>
    </source>
</evidence>
<keyword evidence="1" id="KW-0067">ATP-binding</keyword>
<dbReference type="AlphaFoldDB" id="A0AAD5YXE1"/>
<keyword evidence="1" id="KW-0547">Nucleotide-binding</keyword>
<keyword evidence="5" id="KW-1185">Reference proteome</keyword>
<dbReference type="EMBL" id="JANIEX010000093">
    <property type="protein sequence ID" value="KAJ3573731.1"/>
    <property type="molecule type" value="Genomic_DNA"/>
</dbReference>
<keyword evidence="1" id="KW-0347">Helicase</keyword>
<gene>
    <name evidence="4" type="ORF">NP233_g2235</name>
</gene>
<dbReference type="PANTHER" id="PTHR47642:SF6">
    <property type="entry name" value="ATP-DEPENDENT DNA HELICASE"/>
    <property type="match status" value="1"/>
</dbReference>